<sequence>MSDLHGARVAVTVDGERRTGAVIRTTYTSKYGQPLVAVALDEPLPGGREQHVAPADAVERC</sequence>
<evidence type="ECO:0000313" key="2">
    <source>
        <dbReference type="Proteomes" id="UP000319894"/>
    </source>
</evidence>
<comment type="caution">
    <text evidence="1">The sequence shown here is derived from an EMBL/GenBank/DDBJ whole genome shotgun (WGS) entry which is preliminary data.</text>
</comment>
<dbReference type="AlphaFoldDB" id="A0A554NAC4"/>
<keyword evidence="2" id="KW-1185">Reference proteome</keyword>
<proteinExistence type="predicted"/>
<dbReference type="RefSeq" id="WP_144261752.1">
    <property type="nucleotide sequence ID" value="NZ_QMDX01000004.1"/>
</dbReference>
<dbReference type="InParanoid" id="A0A554NAC4"/>
<dbReference type="Proteomes" id="UP000319894">
    <property type="component" value="Unassembled WGS sequence"/>
</dbReference>
<protein>
    <submittedName>
        <fullName evidence="1">Uncharacterized protein</fullName>
    </submittedName>
</protein>
<reference evidence="1 2" key="1">
    <citation type="submission" date="2018-06" db="EMBL/GenBank/DDBJ databases">
        <title>Natronomonas sp. F16-60 a new haloarchaeon isolated from a solar saltern of Isla Cristina, Huelva, Spain.</title>
        <authorList>
            <person name="Duran-Viseras A."/>
            <person name="Sanchez-Porro C."/>
            <person name="Ventosa A."/>
        </authorList>
    </citation>
    <scope>NUCLEOTIDE SEQUENCE [LARGE SCALE GENOMIC DNA]</scope>
    <source>
        <strain evidence="1 2">F16-60</strain>
    </source>
</reference>
<dbReference type="EMBL" id="QMDX01000004">
    <property type="protein sequence ID" value="TSD14305.1"/>
    <property type="molecule type" value="Genomic_DNA"/>
</dbReference>
<evidence type="ECO:0000313" key="1">
    <source>
        <dbReference type="EMBL" id="TSD14305.1"/>
    </source>
</evidence>
<name>A0A554NAC4_9EURY</name>
<gene>
    <name evidence="1" type="ORF">DP107_08625</name>
</gene>
<accession>A0A554NAC4</accession>
<organism evidence="1 2">
    <name type="scientific">Haloglomus irregulare</name>
    <dbReference type="NCBI Taxonomy" id="2234134"/>
    <lineage>
        <taxon>Archaea</taxon>
        <taxon>Methanobacteriati</taxon>
        <taxon>Methanobacteriota</taxon>
        <taxon>Stenosarchaea group</taxon>
        <taxon>Halobacteria</taxon>
        <taxon>Halobacteriales</taxon>
        <taxon>Natronomonadaceae</taxon>
        <taxon>Haloglomus</taxon>
    </lineage>
</organism>